<dbReference type="InterPro" id="IPR021147">
    <property type="entry name" value="DUF697"/>
</dbReference>
<organism evidence="9 10">
    <name type="scientific">Vibrio chanodichtyis</name>
    <dbReference type="NCBI Taxonomy" id="3027932"/>
    <lineage>
        <taxon>Bacteria</taxon>
        <taxon>Pseudomonadati</taxon>
        <taxon>Pseudomonadota</taxon>
        <taxon>Gammaproteobacteria</taxon>
        <taxon>Vibrionales</taxon>
        <taxon>Vibrionaceae</taxon>
        <taxon>Vibrio</taxon>
    </lineage>
</organism>
<dbReference type="PANTHER" id="PTHR39342:SF1">
    <property type="entry name" value="UPF0283 MEMBRANE PROTEIN YCJF"/>
    <property type="match status" value="1"/>
</dbReference>
<evidence type="ECO:0000256" key="2">
    <source>
        <dbReference type="ARBA" id="ARBA00008255"/>
    </source>
</evidence>
<feature type="transmembrane region" description="Helical" evidence="8">
    <location>
        <begin position="93"/>
        <end position="113"/>
    </location>
</feature>
<evidence type="ECO:0000256" key="5">
    <source>
        <dbReference type="ARBA" id="ARBA00022692"/>
    </source>
</evidence>
<name>A0ABT5V0G1_9VIBR</name>
<keyword evidence="3" id="KW-1003">Cell membrane</keyword>
<dbReference type="InterPro" id="IPR006507">
    <property type="entry name" value="UPF0283"/>
</dbReference>
<accession>A0ABT5V0G1</accession>
<dbReference type="Pfam" id="PF05128">
    <property type="entry name" value="DUF697"/>
    <property type="match status" value="1"/>
</dbReference>
<keyword evidence="7 8" id="KW-0472">Membrane</keyword>
<evidence type="ECO:0000256" key="4">
    <source>
        <dbReference type="ARBA" id="ARBA00022519"/>
    </source>
</evidence>
<keyword evidence="4" id="KW-0997">Cell inner membrane</keyword>
<protein>
    <submittedName>
        <fullName evidence="9">TIGR01620 family protein</fullName>
    </submittedName>
</protein>
<evidence type="ECO:0000256" key="1">
    <source>
        <dbReference type="ARBA" id="ARBA00004429"/>
    </source>
</evidence>
<evidence type="ECO:0000256" key="8">
    <source>
        <dbReference type="SAM" id="Phobius"/>
    </source>
</evidence>
<dbReference type="Proteomes" id="UP001216189">
    <property type="component" value="Unassembled WGS sequence"/>
</dbReference>
<evidence type="ECO:0000256" key="7">
    <source>
        <dbReference type="ARBA" id="ARBA00023136"/>
    </source>
</evidence>
<comment type="similarity">
    <text evidence="2">Belongs to the UPF0283 family.</text>
</comment>
<comment type="subcellular location">
    <subcellularLocation>
        <location evidence="1">Cell inner membrane</location>
        <topology evidence="1">Multi-pass membrane protein</topology>
    </subcellularLocation>
</comment>
<feature type="transmembrane region" description="Helical" evidence="8">
    <location>
        <begin position="63"/>
        <end position="81"/>
    </location>
</feature>
<sequence>MSDLKTKQIFSQPLQDSVEIPTFTAQQQFDAQQKFVPMPVAEPGEEFAAQIETIIRPRKGRKWLAGGLLGAFSGLVAWQAIDTLLHAINSGDWLSLGWTSLVSVLAACGIGAIGKELWKLRRLAQHFSVQQQAEALIKQDGVGQGQAFCQQLAKQGVVNQSGYLAWQNSLHSSHSDAEIIDLYDALVVAEQDQQASQIVTRYATEAAALVAISPLAIADMLLVAWRNFSMIDQLAHIYGVELGYWSRIKLFKAVLLNMALAGASELAVEASIELFSMDVAKRVSVRAGQGVGVGILTARLGIKAVGLLRPLPWHAERQLKLSAVRKQVISKVAALITK</sequence>
<evidence type="ECO:0000256" key="6">
    <source>
        <dbReference type="ARBA" id="ARBA00022989"/>
    </source>
</evidence>
<evidence type="ECO:0000256" key="3">
    <source>
        <dbReference type="ARBA" id="ARBA00022475"/>
    </source>
</evidence>
<dbReference type="RefSeq" id="WP_274721946.1">
    <property type="nucleotide sequence ID" value="NZ_JARBFT010000003.1"/>
</dbReference>
<comment type="caution">
    <text evidence="9">The sequence shown here is derived from an EMBL/GenBank/DDBJ whole genome shotgun (WGS) entry which is preliminary data.</text>
</comment>
<gene>
    <name evidence="9" type="ORF">PUN32_04330</name>
</gene>
<dbReference type="NCBIfam" id="TIGR01620">
    <property type="entry name" value="hyp_HI0043"/>
    <property type="match status" value="1"/>
</dbReference>
<feature type="transmembrane region" description="Helical" evidence="8">
    <location>
        <begin position="206"/>
        <end position="225"/>
    </location>
</feature>
<evidence type="ECO:0000313" key="9">
    <source>
        <dbReference type="EMBL" id="MDE1514243.1"/>
    </source>
</evidence>
<dbReference type="PANTHER" id="PTHR39342">
    <property type="entry name" value="UPF0283 MEMBRANE PROTEIN YCJF"/>
    <property type="match status" value="1"/>
</dbReference>
<keyword evidence="6 8" id="KW-1133">Transmembrane helix</keyword>
<reference evidence="9 10" key="1">
    <citation type="submission" date="2023-02" db="EMBL/GenBank/DDBJ databases">
        <title>Vibrio intestini sp. nov., a close relative of Vibrio cholerae isolated from the intestine of Healthy Culter dabryi.</title>
        <authorList>
            <person name="Wu N."/>
        </authorList>
    </citation>
    <scope>NUCLEOTIDE SEQUENCE [LARGE SCALE GENOMIC DNA]</scope>
    <source>
        <strain evidence="9 10">DSL-7</strain>
    </source>
</reference>
<proteinExistence type="inferred from homology"/>
<keyword evidence="10" id="KW-1185">Reference proteome</keyword>
<keyword evidence="5 8" id="KW-0812">Transmembrane</keyword>
<evidence type="ECO:0000313" key="10">
    <source>
        <dbReference type="Proteomes" id="UP001216189"/>
    </source>
</evidence>
<dbReference type="EMBL" id="JARBFT010000003">
    <property type="protein sequence ID" value="MDE1514243.1"/>
    <property type="molecule type" value="Genomic_DNA"/>
</dbReference>